<reference evidence="2" key="1">
    <citation type="journal article" date="2022" name="Nat. Commun.">
        <title>Chromosome evolution and the genetic basis of agronomically important traits in greater yam.</title>
        <authorList>
            <person name="Bredeson J.V."/>
            <person name="Lyons J.B."/>
            <person name="Oniyinde I.O."/>
            <person name="Okereke N.R."/>
            <person name="Kolade O."/>
            <person name="Nnabue I."/>
            <person name="Nwadili C.O."/>
            <person name="Hribova E."/>
            <person name="Parker M."/>
            <person name="Nwogha J."/>
            <person name="Shu S."/>
            <person name="Carlson J."/>
            <person name="Kariba R."/>
            <person name="Muthemba S."/>
            <person name="Knop K."/>
            <person name="Barton G.J."/>
            <person name="Sherwood A.V."/>
            <person name="Lopez-Montes A."/>
            <person name="Asiedu R."/>
            <person name="Jamnadass R."/>
            <person name="Muchugi A."/>
            <person name="Goodstein D."/>
            <person name="Egesi C.N."/>
            <person name="Featherston J."/>
            <person name="Asfaw A."/>
            <person name="Simpson G.G."/>
            <person name="Dolezel J."/>
            <person name="Hendre P.S."/>
            <person name="Van Deynze A."/>
            <person name="Kumar P.L."/>
            <person name="Obidiegwu J.E."/>
            <person name="Bhattacharjee R."/>
            <person name="Rokhsar D.S."/>
        </authorList>
    </citation>
    <scope>NUCLEOTIDE SEQUENCE [LARGE SCALE GENOMIC DNA]</scope>
    <source>
        <strain evidence="2">cv. TDa95/00328</strain>
    </source>
</reference>
<organism evidence="1 2">
    <name type="scientific">Dioscorea alata</name>
    <name type="common">Purple yam</name>
    <dbReference type="NCBI Taxonomy" id="55571"/>
    <lineage>
        <taxon>Eukaryota</taxon>
        <taxon>Viridiplantae</taxon>
        <taxon>Streptophyta</taxon>
        <taxon>Embryophyta</taxon>
        <taxon>Tracheophyta</taxon>
        <taxon>Spermatophyta</taxon>
        <taxon>Magnoliopsida</taxon>
        <taxon>Liliopsida</taxon>
        <taxon>Dioscoreales</taxon>
        <taxon>Dioscoreaceae</taxon>
        <taxon>Dioscorea</taxon>
    </lineage>
</organism>
<comment type="caution">
    <text evidence="1">The sequence shown here is derived from an EMBL/GenBank/DDBJ whole genome shotgun (WGS) entry which is preliminary data.</text>
</comment>
<gene>
    <name evidence="1" type="ORF">IHE45_10G012000</name>
</gene>
<keyword evidence="2" id="KW-1185">Reference proteome</keyword>
<dbReference type="Proteomes" id="UP000827976">
    <property type="component" value="Chromosome 10"/>
</dbReference>
<sequence length="78" mass="8972">MDHFKKIKYDDGITYGELFLENDQCGGTPSRPIRWILALHGDNIVPFVFAGVIRIRAKRSELFEGAMSVRYPWSISIQ</sequence>
<dbReference type="EMBL" id="CM037020">
    <property type="protein sequence ID" value="KAH7670229.1"/>
    <property type="molecule type" value="Genomic_DNA"/>
</dbReference>
<name>A0ACB7V9R8_DIOAL</name>
<dbReference type="EC" id="6.1.1.14" evidence="1"/>
<keyword evidence="1" id="KW-0436">Ligase</keyword>
<proteinExistence type="predicted"/>
<evidence type="ECO:0000313" key="1">
    <source>
        <dbReference type="EMBL" id="KAH7670229.1"/>
    </source>
</evidence>
<evidence type="ECO:0000313" key="2">
    <source>
        <dbReference type="Proteomes" id="UP000827976"/>
    </source>
</evidence>
<accession>A0ACB7V9R8</accession>
<protein>
    <submittedName>
        <fullName evidence="1">Glycine--tRNA ligase protein</fullName>
        <ecNumber evidence="1">6.1.1.14</ecNumber>
    </submittedName>
</protein>